<comment type="caution">
    <text evidence="2">The sequence shown here is derived from an EMBL/GenBank/DDBJ whole genome shotgun (WGS) entry which is preliminary data.</text>
</comment>
<dbReference type="Pfam" id="PF14526">
    <property type="entry name" value="Cass2"/>
    <property type="match status" value="1"/>
</dbReference>
<dbReference type="EMBL" id="BAABYW010000001">
    <property type="protein sequence ID" value="GAA6407523.1"/>
    <property type="molecule type" value="Genomic_DNA"/>
</dbReference>
<gene>
    <name evidence="2" type="ORF">K040078D81_16400</name>
</gene>
<evidence type="ECO:0000313" key="3">
    <source>
        <dbReference type="Proteomes" id="UP001600943"/>
    </source>
</evidence>
<evidence type="ECO:0000313" key="2">
    <source>
        <dbReference type="EMBL" id="GAA6407523.1"/>
    </source>
</evidence>
<dbReference type="RefSeq" id="WP_095175186.1">
    <property type="nucleotide sequence ID" value="NZ_BAABYW010000001.1"/>
</dbReference>
<dbReference type="InterPro" id="IPR029441">
    <property type="entry name" value="Cass2"/>
</dbReference>
<reference evidence="2 3" key="1">
    <citation type="submission" date="2024-04" db="EMBL/GenBank/DDBJ databases">
        <title>Defined microbial consortia suppress multidrug-resistant proinflammatory Enterobacteriaceae via ecological control.</title>
        <authorList>
            <person name="Furuichi M."/>
            <person name="Kawaguchi T."/>
            <person name="Pust M."/>
            <person name="Yasuma K."/>
            <person name="Plichta D."/>
            <person name="Hasegawa N."/>
            <person name="Ohya T."/>
            <person name="Bhattarai S."/>
            <person name="Sasajima S."/>
            <person name="Aoto Y."/>
            <person name="Tuganbaev T."/>
            <person name="Yaginuma M."/>
            <person name="Ueda M."/>
            <person name="Okahashi N."/>
            <person name="Amafuji K."/>
            <person name="Kiridooshi Y."/>
            <person name="Sugita K."/>
            <person name="Strazar M."/>
            <person name="Skelly A."/>
            <person name="Suda W."/>
            <person name="Hattori M."/>
            <person name="Nakamoto N."/>
            <person name="Caballero S."/>
            <person name="Norman J."/>
            <person name="Olle B."/>
            <person name="Tanoue T."/>
            <person name="Arita M."/>
            <person name="Bucci V."/>
            <person name="Atarashi K."/>
            <person name="Xavier R."/>
            <person name="Honda K."/>
        </authorList>
    </citation>
    <scope>NUCLEOTIDE SEQUENCE [LARGE SCALE GENOMIC DNA]</scope>
    <source>
        <strain evidence="3">k04-0078-D8-1</strain>
    </source>
</reference>
<evidence type="ECO:0000259" key="1">
    <source>
        <dbReference type="SMART" id="SM00871"/>
    </source>
</evidence>
<dbReference type="Proteomes" id="UP001600943">
    <property type="component" value="Unassembled WGS sequence"/>
</dbReference>
<accession>A0ABQ0B7V4</accession>
<feature type="domain" description="AraC effector-binding" evidence="1">
    <location>
        <begin position="3"/>
        <end position="164"/>
    </location>
</feature>
<dbReference type="SMART" id="SM00871">
    <property type="entry name" value="AraC_E_bind"/>
    <property type="match status" value="1"/>
</dbReference>
<sequence length="166" mass="18727">MDLPFRIEKRESFRVVGYLIQTTNQKGEGRKAIPRHWSKIKEAGLEKALLELGDQKPGGVFGINIYNTDIADSRKFEYIIAIASDRDAGGELTEYTVPAMTWAVFPCTQETIGKTEAQAITKWLPKSKYRPLNKGYITGRMRSGAPDIEYYGADGHVEVWVAVREK</sequence>
<dbReference type="SUPFAM" id="SSF55136">
    <property type="entry name" value="Probable bacterial effector-binding domain"/>
    <property type="match status" value="1"/>
</dbReference>
<keyword evidence="3" id="KW-1185">Reference proteome</keyword>
<protein>
    <recommendedName>
        <fullName evidence="1">AraC effector-binding domain-containing protein</fullName>
    </recommendedName>
</protein>
<dbReference type="InterPro" id="IPR010499">
    <property type="entry name" value="AraC_E-bd"/>
</dbReference>
<proteinExistence type="predicted"/>
<organism evidence="2 3">
    <name type="scientific">Blautia hominis</name>
    <dbReference type="NCBI Taxonomy" id="2025493"/>
    <lineage>
        <taxon>Bacteria</taxon>
        <taxon>Bacillati</taxon>
        <taxon>Bacillota</taxon>
        <taxon>Clostridia</taxon>
        <taxon>Lachnospirales</taxon>
        <taxon>Lachnospiraceae</taxon>
        <taxon>Blautia</taxon>
    </lineage>
</organism>
<dbReference type="Gene3D" id="3.20.80.10">
    <property type="entry name" value="Regulatory factor, effector binding domain"/>
    <property type="match status" value="1"/>
</dbReference>
<name>A0ABQ0B7V4_9FIRM</name>
<dbReference type="InterPro" id="IPR011256">
    <property type="entry name" value="Reg_factor_effector_dom_sf"/>
</dbReference>